<dbReference type="Proteomes" id="UP000242592">
    <property type="component" value="Unassembled WGS sequence"/>
</dbReference>
<dbReference type="PANTHER" id="PTHR33303">
    <property type="entry name" value="CYTOPLASMIC PROTEIN-RELATED"/>
    <property type="match status" value="1"/>
</dbReference>
<keyword evidence="3" id="KW-1185">Reference proteome</keyword>
<dbReference type="STRING" id="1123380.SAMN02745199_1418"/>
<dbReference type="PANTHER" id="PTHR33303:SF2">
    <property type="entry name" value="COA-BINDING DOMAIN-CONTAINING PROTEIN"/>
    <property type="match status" value="1"/>
</dbReference>
<reference evidence="3" key="1">
    <citation type="submission" date="2016-11" db="EMBL/GenBank/DDBJ databases">
        <authorList>
            <person name="Varghese N."/>
            <person name="Submissions S."/>
        </authorList>
    </citation>
    <scope>NUCLEOTIDE SEQUENCE [LARGE SCALE GENOMIC DNA]</scope>
    <source>
        <strain evidence="3">DSM 15807</strain>
    </source>
</reference>
<dbReference type="InterPro" id="IPR003781">
    <property type="entry name" value="CoA-bd"/>
</dbReference>
<name>A0A1M5TN82_9BACT</name>
<accession>A0A1M5TN82</accession>
<organism evidence="2 3">
    <name type="scientific">Thermosipho atlanticus DSM 15807</name>
    <dbReference type="NCBI Taxonomy" id="1123380"/>
    <lineage>
        <taxon>Bacteria</taxon>
        <taxon>Thermotogati</taxon>
        <taxon>Thermotogota</taxon>
        <taxon>Thermotogae</taxon>
        <taxon>Thermotogales</taxon>
        <taxon>Fervidobacteriaceae</taxon>
        <taxon>Thermosipho</taxon>
    </lineage>
</organism>
<evidence type="ECO:0000313" key="3">
    <source>
        <dbReference type="Proteomes" id="UP000242592"/>
    </source>
</evidence>
<dbReference type="Pfam" id="PF13380">
    <property type="entry name" value="CoA_binding_2"/>
    <property type="match status" value="1"/>
</dbReference>
<gene>
    <name evidence="2" type="ORF">SAMN02745199_1418</name>
</gene>
<dbReference type="OrthoDB" id="9804695at2"/>
<dbReference type="Gene3D" id="3.40.50.720">
    <property type="entry name" value="NAD(P)-binding Rossmann-like Domain"/>
    <property type="match status" value="1"/>
</dbReference>
<dbReference type="AlphaFoldDB" id="A0A1M5TN82"/>
<dbReference type="RefSeq" id="WP_073073553.1">
    <property type="nucleotide sequence ID" value="NZ_FQXN01000005.1"/>
</dbReference>
<dbReference type="SUPFAM" id="SSF51735">
    <property type="entry name" value="NAD(P)-binding Rossmann-fold domains"/>
    <property type="match status" value="1"/>
</dbReference>
<dbReference type="EMBL" id="FQXN01000005">
    <property type="protein sequence ID" value="SHH52242.1"/>
    <property type="molecule type" value="Genomic_DNA"/>
</dbReference>
<dbReference type="SMART" id="SM00881">
    <property type="entry name" value="CoA_binding"/>
    <property type="match status" value="1"/>
</dbReference>
<evidence type="ECO:0000313" key="2">
    <source>
        <dbReference type="EMBL" id="SHH52242.1"/>
    </source>
</evidence>
<evidence type="ECO:0000259" key="1">
    <source>
        <dbReference type="SMART" id="SM00881"/>
    </source>
</evidence>
<sequence>MNLKTIKKVAVIGATTNREKYGNIIIRDLKKKGFEIIPVTPKYDEIEGIKTVKEVKDLPKEVDLLVFVVPPKVGLEITKEALKYGFKNLWYQPGAYSEDINEYLKKNNIKAAHDLCIMVETNKN</sequence>
<feature type="domain" description="CoA-binding" evidence="1">
    <location>
        <begin position="3"/>
        <end position="95"/>
    </location>
</feature>
<proteinExistence type="predicted"/>
<protein>
    <recommendedName>
        <fullName evidence="1">CoA-binding domain-containing protein</fullName>
    </recommendedName>
</protein>
<dbReference type="InterPro" id="IPR036291">
    <property type="entry name" value="NAD(P)-bd_dom_sf"/>
</dbReference>